<dbReference type="Gene3D" id="1.10.10.10">
    <property type="entry name" value="Winged helix-like DNA-binding domain superfamily/Winged helix DNA-binding domain"/>
    <property type="match status" value="1"/>
</dbReference>
<protein>
    <recommendedName>
        <fullName evidence="5">Sensory transduction protein RegX3</fullName>
    </recommendedName>
</protein>
<accession>A0A6F8XT74</accession>
<evidence type="ECO:0000313" key="11">
    <source>
        <dbReference type="Proteomes" id="UP000502508"/>
    </source>
</evidence>
<dbReference type="GO" id="GO:0006355">
    <property type="term" value="P:regulation of DNA-templated transcription"/>
    <property type="evidence" value="ECO:0007669"/>
    <property type="project" value="InterPro"/>
</dbReference>
<evidence type="ECO:0000256" key="7">
    <source>
        <dbReference type="PROSITE-ProRule" id="PRU01091"/>
    </source>
</evidence>
<dbReference type="SUPFAM" id="SSF52172">
    <property type="entry name" value="CheY-like"/>
    <property type="match status" value="1"/>
</dbReference>
<feature type="domain" description="OmpR/PhoB-type" evidence="9">
    <location>
        <begin position="142"/>
        <end position="236"/>
    </location>
</feature>
<dbReference type="PANTHER" id="PTHR48111:SF72">
    <property type="entry name" value="SENSORY TRANSDUCTION PROTEIN REGX3"/>
    <property type="match status" value="1"/>
</dbReference>
<feature type="domain" description="Response regulatory" evidence="8">
    <location>
        <begin position="21"/>
        <end position="132"/>
    </location>
</feature>
<reference evidence="10 11" key="1">
    <citation type="submission" date="2020-03" db="EMBL/GenBank/DDBJ databases">
        <title>Whole genome shotgun sequence of Phytohabitans flavus NBRC 107702.</title>
        <authorList>
            <person name="Komaki H."/>
            <person name="Tamura T."/>
        </authorList>
    </citation>
    <scope>NUCLEOTIDE SEQUENCE [LARGE SCALE GENOMIC DNA]</scope>
    <source>
        <strain evidence="10 11">NBRC 107702</strain>
    </source>
</reference>
<dbReference type="PROSITE" id="PS51755">
    <property type="entry name" value="OMPR_PHOB"/>
    <property type="match status" value="1"/>
</dbReference>
<dbReference type="CDD" id="cd00383">
    <property type="entry name" value="trans_reg_C"/>
    <property type="match status" value="1"/>
</dbReference>
<feature type="modified residue" description="4-aspartylphosphate" evidence="6">
    <location>
        <position position="67"/>
    </location>
</feature>
<dbReference type="Proteomes" id="UP000502508">
    <property type="component" value="Chromosome"/>
</dbReference>
<evidence type="ECO:0000256" key="6">
    <source>
        <dbReference type="PROSITE-ProRule" id="PRU00169"/>
    </source>
</evidence>
<dbReference type="Pfam" id="PF00486">
    <property type="entry name" value="Trans_reg_C"/>
    <property type="match status" value="1"/>
</dbReference>
<keyword evidence="2" id="KW-0805">Transcription regulation</keyword>
<dbReference type="SUPFAM" id="SSF46894">
    <property type="entry name" value="C-terminal effector domain of the bipartite response regulators"/>
    <property type="match status" value="1"/>
</dbReference>
<dbReference type="EMBL" id="AP022870">
    <property type="protein sequence ID" value="BCB76999.1"/>
    <property type="molecule type" value="Genomic_DNA"/>
</dbReference>
<proteinExistence type="predicted"/>
<organism evidence="10 11">
    <name type="scientific">Phytohabitans flavus</name>
    <dbReference type="NCBI Taxonomy" id="1076124"/>
    <lineage>
        <taxon>Bacteria</taxon>
        <taxon>Bacillati</taxon>
        <taxon>Actinomycetota</taxon>
        <taxon>Actinomycetes</taxon>
        <taxon>Micromonosporales</taxon>
        <taxon>Micromonosporaceae</taxon>
    </lineage>
</organism>
<evidence type="ECO:0000259" key="9">
    <source>
        <dbReference type="PROSITE" id="PS51755"/>
    </source>
</evidence>
<evidence type="ECO:0000313" key="10">
    <source>
        <dbReference type="EMBL" id="BCB76999.1"/>
    </source>
</evidence>
<evidence type="ECO:0000256" key="4">
    <source>
        <dbReference type="ARBA" id="ARBA00023163"/>
    </source>
</evidence>
<dbReference type="GO" id="GO:0032993">
    <property type="term" value="C:protein-DNA complex"/>
    <property type="evidence" value="ECO:0007669"/>
    <property type="project" value="TreeGrafter"/>
</dbReference>
<dbReference type="SMART" id="SM00862">
    <property type="entry name" value="Trans_reg_C"/>
    <property type="match status" value="1"/>
</dbReference>
<dbReference type="Gene3D" id="3.40.50.2300">
    <property type="match status" value="1"/>
</dbReference>
<evidence type="ECO:0000256" key="5">
    <source>
        <dbReference type="ARBA" id="ARBA00041201"/>
    </source>
</evidence>
<evidence type="ECO:0000256" key="2">
    <source>
        <dbReference type="ARBA" id="ARBA00023015"/>
    </source>
</evidence>
<dbReference type="InterPro" id="IPR036388">
    <property type="entry name" value="WH-like_DNA-bd_sf"/>
</dbReference>
<dbReference type="InterPro" id="IPR039420">
    <property type="entry name" value="WalR-like"/>
</dbReference>
<evidence type="ECO:0000256" key="3">
    <source>
        <dbReference type="ARBA" id="ARBA00023125"/>
    </source>
</evidence>
<dbReference type="GO" id="GO:0005829">
    <property type="term" value="C:cytosol"/>
    <property type="evidence" value="ECO:0007669"/>
    <property type="project" value="TreeGrafter"/>
</dbReference>
<evidence type="ECO:0000256" key="1">
    <source>
        <dbReference type="ARBA" id="ARBA00022553"/>
    </source>
</evidence>
<sequence>MGYIPAGWEGRMAGDGRKPMRILLVEDDRRVTAVMMSMLQRRGYEVEHAATATAALAAAPCDLVLLDLNLPDGDGVDVCRTLRARSEHLGIIAVTARAEERDRVTGLRMGADDYVVKPFSMAELQARIEALLRRAARSVPPREAVEIGELRIDHAARTVQLRGRAVALTRKEFDILASLARQPGVAVTRERILLDVWQTTWSGRHTLEVHVASLRAKLDEPNLVQTVRGVGYRLRTD</sequence>
<dbReference type="PANTHER" id="PTHR48111">
    <property type="entry name" value="REGULATOR OF RPOS"/>
    <property type="match status" value="1"/>
</dbReference>
<keyword evidence="11" id="KW-1185">Reference proteome</keyword>
<dbReference type="Gene3D" id="6.10.250.690">
    <property type="match status" value="1"/>
</dbReference>
<dbReference type="InterPro" id="IPR011006">
    <property type="entry name" value="CheY-like_superfamily"/>
</dbReference>
<reference evidence="10 11" key="2">
    <citation type="submission" date="2020-03" db="EMBL/GenBank/DDBJ databases">
        <authorList>
            <person name="Ichikawa N."/>
            <person name="Kimura A."/>
            <person name="Kitahashi Y."/>
            <person name="Uohara A."/>
        </authorList>
    </citation>
    <scope>NUCLEOTIDE SEQUENCE [LARGE SCALE GENOMIC DNA]</scope>
    <source>
        <strain evidence="10 11">NBRC 107702</strain>
    </source>
</reference>
<dbReference type="GO" id="GO:0000156">
    <property type="term" value="F:phosphorelay response regulator activity"/>
    <property type="evidence" value="ECO:0007669"/>
    <property type="project" value="TreeGrafter"/>
</dbReference>
<feature type="DNA-binding region" description="OmpR/PhoB-type" evidence="7">
    <location>
        <begin position="142"/>
        <end position="236"/>
    </location>
</feature>
<dbReference type="InterPro" id="IPR001789">
    <property type="entry name" value="Sig_transdc_resp-reg_receiver"/>
</dbReference>
<keyword evidence="4" id="KW-0804">Transcription</keyword>
<keyword evidence="1 6" id="KW-0597">Phosphoprotein</keyword>
<dbReference type="InterPro" id="IPR001867">
    <property type="entry name" value="OmpR/PhoB-type_DNA-bd"/>
</dbReference>
<evidence type="ECO:0000259" key="8">
    <source>
        <dbReference type="PROSITE" id="PS50110"/>
    </source>
</evidence>
<dbReference type="InterPro" id="IPR016032">
    <property type="entry name" value="Sig_transdc_resp-reg_C-effctor"/>
</dbReference>
<dbReference type="AlphaFoldDB" id="A0A6F8XT74"/>
<dbReference type="Pfam" id="PF00072">
    <property type="entry name" value="Response_reg"/>
    <property type="match status" value="1"/>
</dbReference>
<dbReference type="KEGG" id="pfla:Pflav_034090"/>
<dbReference type="SMART" id="SM00448">
    <property type="entry name" value="REC"/>
    <property type="match status" value="1"/>
</dbReference>
<name>A0A6F8XT74_9ACTN</name>
<dbReference type="PROSITE" id="PS50110">
    <property type="entry name" value="RESPONSE_REGULATORY"/>
    <property type="match status" value="1"/>
</dbReference>
<keyword evidence="3 7" id="KW-0238">DNA-binding</keyword>
<dbReference type="GO" id="GO:0000976">
    <property type="term" value="F:transcription cis-regulatory region binding"/>
    <property type="evidence" value="ECO:0007669"/>
    <property type="project" value="TreeGrafter"/>
</dbReference>
<gene>
    <name evidence="10" type="ORF">Pflav_034090</name>
</gene>